<feature type="region of interest" description="Disordered" evidence="1">
    <location>
        <begin position="1"/>
        <end position="127"/>
    </location>
</feature>
<accession>A0ABM1QZI9</accession>
<dbReference type="Pfam" id="PF03384">
    <property type="entry name" value="DUF287"/>
    <property type="match status" value="1"/>
</dbReference>
<feature type="compositionally biased region" description="Low complexity" evidence="1">
    <location>
        <begin position="27"/>
        <end position="42"/>
    </location>
</feature>
<feature type="compositionally biased region" description="Acidic residues" evidence="1">
    <location>
        <begin position="604"/>
        <end position="625"/>
    </location>
</feature>
<feature type="domain" description="DUF1985" evidence="3">
    <location>
        <begin position="191"/>
        <end position="326"/>
    </location>
</feature>
<evidence type="ECO:0000259" key="2">
    <source>
        <dbReference type="Pfam" id="PF03384"/>
    </source>
</evidence>
<evidence type="ECO:0000256" key="1">
    <source>
        <dbReference type="SAM" id="MobiDB-lite"/>
    </source>
</evidence>
<reference evidence="5" key="2">
    <citation type="submission" date="2025-08" db="UniProtKB">
        <authorList>
            <consortium name="RefSeq"/>
        </authorList>
    </citation>
    <scope>IDENTIFICATION</scope>
    <source>
        <tissue evidence="5">Leaf</tissue>
    </source>
</reference>
<organism evidence="4 5">
    <name type="scientific">Camelina sativa</name>
    <name type="common">False flax</name>
    <name type="synonym">Myagrum sativum</name>
    <dbReference type="NCBI Taxonomy" id="90675"/>
    <lineage>
        <taxon>Eukaryota</taxon>
        <taxon>Viridiplantae</taxon>
        <taxon>Streptophyta</taxon>
        <taxon>Embryophyta</taxon>
        <taxon>Tracheophyta</taxon>
        <taxon>Spermatophyta</taxon>
        <taxon>Magnoliopsida</taxon>
        <taxon>eudicotyledons</taxon>
        <taxon>Gunneridae</taxon>
        <taxon>Pentapetalae</taxon>
        <taxon>rosids</taxon>
        <taxon>malvids</taxon>
        <taxon>Brassicales</taxon>
        <taxon>Brassicaceae</taxon>
        <taxon>Camelineae</taxon>
        <taxon>Camelina</taxon>
    </lineage>
</organism>
<dbReference type="PANTHER" id="PTHR48449:SF1">
    <property type="entry name" value="DUF1985 DOMAIN-CONTAINING PROTEIN"/>
    <property type="match status" value="1"/>
</dbReference>
<feature type="compositionally biased region" description="Acidic residues" evidence="1">
    <location>
        <begin position="45"/>
        <end position="87"/>
    </location>
</feature>
<feature type="compositionally biased region" description="Basic and acidic residues" evidence="1">
    <location>
        <begin position="579"/>
        <end position="603"/>
    </location>
</feature>
<dbReference type="Pfam" id="PF09331">
    <property type="entry name" value="DUF1985"/>
    <property type="match status" value="1"/>
</dbReference>
<sequence length="680" mass="77819">MAIVKDGGIVYDSTTDATVDPVIAPPSEGGEATTSTEEGNTNELHEEEESESDEQVDTFNDDADNDGDDDGDDAGDDADNDGDDAVENDANAAENDRDDADNDGDDGGYDDIYEDVEEDESQPPPPEVFFEETYYNKGCKIGSRCLVTQTVEYIETFEEEVSWFKKHSQFKHVFHMPREPNHMVQGMWMLLLRTACTNMDRECWFVVNGVPIRYSLKDHALLTGFDCHEYPPNYKKKIGGWEFARRMFKRIEKIKIKDVEAKLKKMKSKSSTDRVRMTILYFLCKVVKASSKGDGNIDPFLLRVVDDLEVVEKFPWGRYSFDECMKGIQRVMKNMKRSVKEKAQTSFCGFIVPLEILAFECIPHLGDKFREVVPAERDCPRMCKHKFTESCMKGFTLEEINAAVGNKTAIISILEPDMDEKHLLTRIIDDGFDDGIGVIDPLVDSWRDRLIVQKKKIWWKGLYKLELAGRSIIQVPETAIEIPEIGNEIPNMGASIRSLKEAMEKGFEEITNKLAGLNDRMEFVEMYVSLQLDKKAERVIYCQDTPMNYGLRTPTTCGQEKSHDNGIDQGTPNDPVSAKAHEGQEKNQEKEKEKDQEKEKENEKDEENENEKDQEEMEEEVEIEEQEKIKEQEKKKVNTKKKGKEKNDNVTLIETGKKRRRAPSKLLKTPYTRGGKQQRK</sequence>
<feature type="compositionally biased region" description="Basic and acidic residues" evidence="1">
    <location>
        <begin position="626"/>
        <end position="636"/>
    </location>
</feature>
<dbReference type="RefSeq" id="XP_019092177.1">
    <property type="nucleotide sequence ID" value="XM_019236632.1"/>
</dbReference>
<protein>
    <submittedName>
        <fullName evidence="5">Uncharacterized protein At3g43530-like</fullName>
    </submittedName>
</protein>
<name>A0ABM1QZI9_CAMSA</name>
<dbReference type="Proteomes" id="UP000694864">
    <property type="component" value="Chromosome 15"/>
</dbReference>
<proteinExistence type="predicted"/>
<dbReference type="InterPro" id="IPR015410">
    <property type="entry name" value="DUF1985"/>
</dbReference>
<reference evidence="4" key="1">
    <citation type="journal article" date="2014" name="Nat. Commun.">
        <title>The emerging biofuel crop Camelina sativa retains a highly undifferentiated hexaploid genome structure.</title>
        <authorList>
            <person name="Kagale S."/>
            <person name="Koh C."/>
            <person name="Nixon J."/>
            <person name="Bollina V."/>
            <person name="Clarke W.E."/>
            <person name="Tuteja R."/>
            <person name="Spillane C."/>
            <person name="Robinson S.J."/>
            <person name="Links M.G."/>
            <person name="Clarke C."/>
            <person name="Higgins E.E."/>
            <person name="Huebert T."/>
            <person name="Sharpe A.G."/>
            <person name="Parkin I.A."/>
        </authorList>
    </citation>
    <scope>NUCLEOTIDE SEQUENCE [LARGE SCALE GENOMIC DNA]</scope>
    <source>
        <strain evidence="4">cv. DH55</strain>
    </source>
</reference>
<keyword evidence="4" id="KW-1185">Reference proteome</keyword>
<evidence type="ECO:0000313" key="5">
    <source>
        <dbReference type="RefSeq" id="XP_019092177.1"/>
    </source>
</evidence>
<dbReference type="GeneID" id="109129061"/>
<dbReference type="PANTHER" id="PTHR48449">
    <property type="entry name" value="DUF1985 DOMAIN-CONTAINING PROTEIN"/>
    <property type="match status" value="1"/>
</dbReference>
<gene>
    <name evidence="5" type="primary">LOC109129061</name>
</gene>
<feature type="compositionally biased region" description="Acidic residues" evidence="1">
    <location>
        <begin position="96"/>
        <end position="121"/>
    </location>
</feature>
<evidence type="ECO:0000313" key="4">
    <source>
        <dbReference type="Proteomes" id="UP000694864"/>
    </source>
</evidence>
<feature type="region of interest" description="Disordered" evidence="1">
    <location>
        <begin position="547"/>
        <end position="680"/>
    </location>
</feature>
<dbReference type="InterPro" id="IPR005048">
    <property type="entry name" value="DUF287"/>
</dbReference>
<evidence type="ECO:0000259" key="3">
    <source>
        <dbReference type="Pfam" id="PF09331"/>
    </source>
</evidence>
<feature type="domain" description="DUF287" evidence="2">
    <location>
        <begin position="410"/>
        <end position="463"/>
    </location>
</feature>